<name>A0ABN7V3T5_GIGMA</name>
<keyword evidence="2" id="KW-0732">Signal</keyword>
<comment type="caution">
    <text evidence="3">The sequence shown here is derived from an EMBL/GenBank/DDBJ whole genome shotgun (WGS) entry which is preliminary data.</text>
</comment>
<reference evidence="3 4" key="1">
    <citation type="submission" date="2021-06" db="EMBL/GenBank/DDBJ databases">
        <authorList>
            <person name="Kallberg Y."/>
            <person name="Tangrot J."/>
            <person name="Rosling A."/>
        </authorList>
    </citation>
    <scope>NUCLEOTIDE SEQUENCE [LARGE SCALE GENOMIC DNA]</scope>
    <source>
        <strain evidence="3 4">120-4 pot B 10/14</strain>
    </source>
</reference>
<evidence type="ECO:0000256" key="2">
    <source>
        <dbReference type="SAM" id="SignalP"/>
    </source>
</evidence>
<sequence length="236" mass="27681">MKCRCCAILAIPPFMTLLIAKNEAQSAELVTQICNSAKNEARSAELVTQMRNSAEDEARSAELQKERELREDLDFIKYRLDCSKQEITYIHIVLYTPYYNWIIAREEIANVYAIIKSHIDNLTNTYKMRDEIDTKALVYAQRRESRCLAKGLHLDRYNEELDLAFEYSSNQHYQIIPFFHPQGQINLDAQIWRDWEKRALCYREGVILITIPYCVIDLETFIKSALHAFDYLPIPT</sequence>
<feature type="chain" id="PRO_5047440408" evidence="2">
    <location>
        <begin position="21"/>
        <end position="236"/>
    </location>
</feature>
<keyword evidence="4" id="KW-1185">Reference proteome</keyword>
<evidence type="ECO:0000313" key="3">
    <source>
        <dbReference type="EMBL" id="CAG8723079.1"/>
    </source>
</evidence>
<feature type="coiled-coil region" evidence="1">
    <location>
        <begin position="44"/>
        <end position="71"/>
    </location>
</feature>
<proteinExistence type="predicted"/>
<protein>
    <submittedName>
        <fullName evidence="3">37624_t:CDS:1</fullName>
    </submittedName>
</protein>
<accession>A0ABN7V3T5</accession>
<dbReference type="EMBL" id="CAJVQB010008787">
    <property type="protein sequence ID" value="CAG8723079.1"/>
    <property type="molecule type" value="Genomic_DNA"/>
</dbReference>
<dbReference type="Proteomes" id="UP000789901">
    <property type="component" value="Unassembled WGS sequence"/>
</dbReference>
<feature type="signal peptide" evidence="2">
    <location>
        <begin position="1"/>
        <end position="20"/>
    </location>
</feature>
<evidence type="ECO:0000256" key="1">
    <source>
        <dbReference type="SAM" id="Coils"/>
    </source>
</evidence>
<gene>
    <name evidence="3" type="ORF">GMARGA_LOCUS13692</name>
</gene>
<evidence type="ECO:0000313" key="4">
    <source>
        <dbReference type="Proteomes" id="UP000789901"/>
    </source>
</evidence>
<organism evidence="3 4">
    <name type="scientific">Gigaspora margarita</name>
    <dbReference type="NCBI Taxonomy" id="4874"/>
    <lineage>
        <taxon>Eukaryota</taxon>
        <taxon>Fungi</taxon>
        <taxon>Fungi incertae sedis</taxon>
        <taxon>Mucoromycota</taxon>
        <taxon>Glomeromycotina</taxon>
        <taxon>Glomeromycetes</taxon>
        <taxon>Diversisporales</taxon>
        <taxon>Gigasporaceae</taxon>
        <taxon>Gigaspora</taxon>
    </lineage>
</organism>
<keyword evidence="1" id="KW-0175">Coiled coil</keyword>